<evidence type="ECO:0000313" key="1">
    <source>
        <dbReference type="EMBL" id="EQA71339.1"/>
    </source>
</evidence>
<dbReference type="AlphaFoldDB" id="T0FME5"/>
<proteinExistence type="predicted"/>
<name>T0FME5_9LEPT</name>
<accession>T0FME5</accession>
<comment type="caution">
    <text evidence="1">The sequence shown here is derived from an EMBL/GenBank/DDBJ whole genome shotgun (WGS) entry which is preliminary data.</text>
</comment>
<organism evidence="1 2">
    <name type="scientific">Leptospira noguchii serovar Panama str. CZ214</name>
    <dbReference type="NCBI Taxonomy" id="1001595"/>
    <lineage>
        <taxon>Bacteria</taxon>
        <taxon>Pseudomonadati</taxon>
        <taxon>Spirochaetota</taxon>
        <taxon>Spirochaetia</taxon>
        <taxon>Leptospirales</taxon>
        <taxon>Leptospiraceae</taxon>
        <taxon>Leptospira</taxon>
    </lineage>
</organism>
<dbReference type="EMBL" id="AKWY02000021">
    <property type="protein sequence ID" value="EQA71339.1"/>
    <property type="molecule type" value="Genomic_DNA"/>
</dbReference>
<dbReference type="Proteomes" id="UP000015442">
    <property type="component" value="Unassembled WGS sequence"/>
</dbReference>
<protein>
    <submittedName>
        <fullName evidence="1">Uncharacterized protein</fullName>
    </submittedName>
</protein>
<sequence>MLPPPSGLENRGSSHVILQTNLSFVIVFTFKESIYKVQISTFLKIMGSLR</sequence>
<reference evidence="1 2" key="1">
    <citation type="submission" date="2013-05" db="EMBL/GenBank/DDBJ databases">
        <authorList>
            <person name="Harkins D.M."/>
            <person name="Durkin A.S."/>
            <person name="Brinkac L.M."/>
            <person name="Haft D.H."/>
            <person name="Selengut J.D."/>
            <person name="Sanka R."/>
            <person name="DePew J."/>
            <person name="Purushe J."/>
            <person name="Hartskeerl R.A."/>
            <person name="Ahmed A."/>
            <person name="van der Linden H."/>
            <person name="Goris M.G.A."/>
            <person name="Vinetz J.M."/>
            <person name="Sutton G.G."/>
            <person name="Nierman W.C."/>
            <person name="Fouts D.E."/>
        </authorList>
    </citation>
    <scope>NUCLEOTIDE SEQUENCE [LARGE SCALE GENOMIC DNA]</scope>
    <source>
        <strain evidence="1 2">CZ214</strain>
    </source>
</reference>
<gene>
    <name evidence="1" type="ORF">LEP1GSC059_2695</name>
</gene>
<evidence type="ECO:0000313" key="2">
    <source>
        <dbReference type="Proteomes" id="UP000015442"/>
    </source>
</evidence>